<dbReference type="SUPFAM" id="SSF52440">
    <property type="entry name" value="PreATP-grasp domain"/>
    <property type="match status" value="1"/>
</dbReference>
<dbReference type="GO" id="GO:0005829">
    <property type="term" value="C:cytosol"/>
    <property type="evidence" value="ECO:0007669"/>
    <property type="project" value="TreeGrafter"/>
</dbReference>
<evidence type="ECO:0000259" key="5">
    <source>
        <dbReference type="Pfam" id="PF25596"/>
    </source>
</evidence>
<dbReference type="GO" id="GO:0004088">
    <property type="term" value="F:carbamoyl-phosphate synthase (glutamine-hydrolyzing) activity"/>
    <property type="evidence" value="ECO:0007669"/>
    <property type="project" value="TreeGrafter"/>
</dbReference>
<proteinExistence type="predicted"/>
<dbReference type="PANTHER" id="PTHR11405">
    <property type="entry name" value="CARBAMOYLTRANSFERASE FAMILY MEMBER"/>
    <property type="match status" value="1"/>
</dbReference>
<organism evidence="6 7">
    <name type="scientific">Rotaria magnacalcarata</name>
    <dbReference type="NCBI Taxonomy" id="392030"/>
    <lineage>
        <taxon>Eukaryota</taxon>
        <taxon>Metazoa</taxon>
        <taxon>Spiralia</taxon>
        <taxon>Gnathifera</taxon>
        <taxon>Rotifera</taxon>
        <taxon>Eurotatoria</taxon>
        <taxon>Bdelloidea</taxon>
        <taxon>Philodinida</taxon>
        <taxon>Philodinidae</taxon>
        <taxon>Rotaria</taxon>
    </lineage>
</organism>
<gene>
    <name evidence="6" type="ORF">XDN619_LOCUS12324</name>
</gene>
<dbReference type="GO" id="GO:0004070">
    <property type="term" value="F:aspartate carbamoyltransferase activity"/>
    <property type="evidence" value="ECO:0007669"/>
    <property type="project" value="TreeGrafter"/>
</dbReference>
<feature type="domain" description="Carbamoyl phosphate synthase preATP-grasp" evidence="5">
    <location>
        <begin position="205"/>
        <end position="264"/>
    </location>
</feature>
<feature type="domain" description="Glutamine amidotransferase" evidence="4">
    <location>
        <begin position="18"/>
        <end position="79"/>
    </location>
</feature>
<evidence type="ECO:0000256" key="1">
    <source>
        <dbReference type="ARBA" id="ARBA00022598"/>
    </source>
</evidence>
<dbReference type="Pfam" id="PF00117">
    <property type="entry name" value="GATase"/>
    <property type="match status" value="2"/>
</dbReference>
<evidence type="ECO:0000313" key="6">
    <source>
        <dbReference type="EMBL" id="CAF2069856.1"/>
    </source>
</evidence>
<dbReference type="Proteomes" id="UP000663887">
    <property type="component" value="Unassembled WGS sequence"/>
</dbReference>
<evidence type="ECO:0000256" key="2">
    <source>
        <dbReference type="ARBA" id="ARBA00022741"/>
    </source>
</evidence>
<keyword evidence="2" id="KW-0547">Nucleotide-binding</keyword>
<keyword evidence="3" id="KW-0067">ATP-binding</keyword>
<reference evidence="6" key="1">
    <citation type="submission" date="2021-02" db="EMBL/GenBank/DDBJ databases">
        <authorList>
            <person name="Nowell W R."/>
        </authorList>
    </citation>
    <scope>NUCLEOTIDE SEQUENCE</scope>
</reference>
<accession>A0A816RAW1</accession>
<evidence type="ECO:0000313" key="7">
    <source>
        <dbReference type="Proteomes" id="UP000663887"/>
    </source>
</evidence>
<protein>
    <submittedName>
        <fullName evidence="6">Uncharacterized protein</fullName>
    </submittedName>
</protein>
<dbReference type="Gene3D" id="3.40.50.880">
    <property type="match status" value="2"/>
</dbReference>
<dbReference type="AlphaFoldDB" id="A0A816RAW1"/>
<dbReference type="InterPro" id="IPR029062">
    <property type="entry name" value="Class_I_gatase-like"/>
</dbReference>
<dbReference type="InterPro" id="IPR017926">
    <property type="entry name" value="GATASE"/>
</dbReference>
<dbReference type="PRINTS" id="PR00099">
    <property type="entry name" value="CPSGATASE"/>
</dbReference>
<evidence type="ECO:0000256" key="3">
    <source>
        <dbReference type="ARBA" id="ARBA00022840"/>
    </source>
</evidence>
<dbReference type="EMBL" id="CAJNRG010004840">
    <property type="protein sequence ID" value="CAF2069856.1"/>
    <property type="molecule type" value="Genomic_DNA"/>
</dbReference>
<dbReference type="GO" id="GO:0006228">
    <property type="term" value="P:UTP biosynthetic process"/>
    <property type="evidence" value="ECO:0007669"/>
    <property type="project" value="TreeGrafter"/>
</dbReference>
<dbReference type="PROSITE" id="PS51273">
    <property type="entry name" value="GATASE_TYPE_1"/>
    <property type="match status" value="1"/>
</dbReference>
<dbReference type="GO" id="GO:0006541">
    <property type="term" value="P:glutamine metabolic process"/>
    <property type="evidence" value="ECO:0007669"/>
    <property type="project" value="TreeGrafter"/>
</dbReference>
<sequence length="406" mass="45461">MFRKQCVFNPTGNISIVCIDCGLKNNQLRILCQLGAKVTVFPWNHPVKQDRFDGLFLSSGPGDPQTQCRETITIIKSGITSETIKPPCLLEGTQYCFIASQNHAFAVLTSHVDKDWSVLFTNQNDLSNEGLIHNSKPFFSVQFYPEHFAGLRDAKNLFQIFLDIVQSYKLAKPINAEKYLVEQLSKRVNGANAPPPPPAFCSRLKKVLILGSNGLKFGQPGEFDCSANQAVKAMNEDNISTVLLNPSTAITEFPTDLSQEIQFDQWIRSFSASVPMDSVAFRSTPLNSDDFLTNGFRTPIQSIKISTNRCLFTQKMLEIGEKTIPYKVVKSFEEALIAAERFRYPVLARYVDILNTHLEYLFYLSASFPEGDRISGFVKNREELVSLVTSISADLSQLLIDKSVKG</sequence>
<dbReference type="PANTHER" id="PTHR11405:SF5">
    <property type="entry name" value="CAD PROTEIN"/>
    <property type="match status" value="1"/>
</dbReference>
<feature type="domain" description="Glutamine amidotransferase" evidence="4">
    <location>
        <begin position="85"/>
        <end position="163"/>
    </location>
</feature>
<dbReference type="Gene3D" id="3.40.50.20">
    <property type="match status" value="1"/>
</dbReference>
<dbReference type="SUPFAM" id="SSF52317">
    <property type="entry name" value="Class I glutamine amidotransferase-like"/>
    <property type="match status" value="1"/>
</dbReference>
<dbReference type="SUPFAM" id="SSF56059">
    <property type="entry name" value="Glutathione synthetase ATP-binding domain-like"/>
    <property type="match status" value="1"/>
</dbReference>
<dbReference type="Gene3D" id="3.30.470.20">
    <property type="entry name" value="ATP-grasp fold, B domain"/>
    <property type="match status" value="1"/>
</dbReference>
<dbReference type="GO" id="GO:0004151">
    <property type="term" value="F:dihydroorotase activity"/>
    <property type="evidence" value="ECO:0007669"/>
    <property type="project" value="TreeGrafter"/>
</dbReference>
<dbReference type="GO" id="GO:0019240">
    <property type="term" value="P:citrulline biosynthetic process"/>
    <property type="evidence" value="ECO:0007669"/>
    <property type="project" value="TreeGrafter"/>
</dbReference>
<comment type="caution">
    <text evidence="6">The sequence shown here is derived from an EMBL/GenBank/DDBJ whole genome shotgun (WGS) entry which is preliminary data.</text>
</comment>
<keyword evidence="1" id="KW-0436">Ligase</keyword>
<dbReference type="InterPro" id="IPR058047">
    <property type="entry name" value="CPSase_preATP-grasp"/>
</dbReference>
<name>A0A816RAW1_9BILA</name>
<dbReference type="GO" id="GO:0006207">
    <property type="term" value="P:'de novo' pyrimidine nucleobase biosynthetic process"/>
    <property type="evidence" value="ECO:0007669"/>
    <property type="project" value="TreeGrafter"/>
</dbReference>
<dbReference type="InterPro" id="IPR016185">
    <property type="entry name" value="PreATP-grasp_dom_sf"/>
</dbReference>
<dbReference type="GO" id="GO:0005524">
    <property type="term" value="F:ATP binding"/>
    <property type="evidence" value="ECO:0007669"/>
    <property type="project" value="UniProtKB-KW"/>
</dbReference>
<evidence type="ECO:0000259" key="4">
    <source>
        <dbReference type="Pfam" id="PF00117"/>
    </source>
</evidence>
<dbReference type="Pfam" id="PF25596">
    <property type="entry name" value="CPSase_L_D1"/>
    <property type="match status" value="1"/>
</dbReference>